<dbReference type="PANTHER" id="PTHR10302">
    <property type="entry name" value="SINGLE-STRANDED DNA-BINDING PROTEIN"/>
    <property type="match status" value="1"/>
</dbReference>
<evidence type="ECO:0000256" key="1">
    <source>
        <dbReference type="ARBA" id="ARBA00023125"/>
    </source>
</evidence>
<dbReference type="Pfam" id="PF00436">
    <property type="entry name" value="SSB"/>
    <property type="match status" value="1"/>
</dbReference>
<name>A0A8S5SKE6_9CAUD</name>
<feature type="compositionally biased region" description="Acidic residues" evidence="3">
    <location>
        <begin position="126"/>
        <end position="135"/>
    </location>
</feature>
<reference evidence="4" key="1">
    <citation type="journal article" date="2021" name="Proc. Natl. Acad. Sci. U.S.A.">
        <title>A Catalog of Tens of Thousands of Viruses from Human Metagenomes Reveals Hidden Associations with Chronic Diseases.</title>
        <authorList>
            <person name="Tisza M.J."/>
            <person name="Buck C.B."/>
        </authorList>
    </citation>
    <scope>NUCLEOTIDE SEQUENCE</scope>
    <source>
        <strain evidence="4">CtFIm6</strain>
    </source>
</reference>
<evidence type="ECO:0000256" key="2">
    <source>
        <dbReference type="PIRNR" id="PIRNR002070"/>
    </source>
</evidence>
<feature type="region of interest" description="Disordered" evidence="3">
    <location>
        <begin position="104"/>
        <end position="135"/>
    </location>
</feature>
<dbReference type="SUPFAM" id="SSF50249">
    <property type="entry name" value="Nucleic acid-binding proteins"/>
    <property type="match status" value="1"/>
</dbReference>
<dbReference type="CDD" id="cd04496">
    <property type="entry name" value="SSB_OBF"/>
    <property type="match status" value="1"/>
</dbReference>
<accession>A0A8S5SKE6</accession>
<protein>
    <recommendedName>
        <fullName evidence="2">Single-stranded DNA-binding protein</fullName>
    </recommendedName>
</protein>
<dbReference type="PROSITE" id="PS50935">
    <property type="entry name" value="SSB"/>
    <property type="match status" value="1"/>
</dbReference>
<evidence type="ECO:0000256" key="3">
    <source>
        <dbReference type="SAM" id="MobiDB-lite"/>
    </source>
</evidence>
<organism evidence="4">
    <name type="scientific">Siphoviridae sp. ctFIm6</name>
    <dbReference type="NCBI Taxonomy" id="2827818"/>
    <lineage>
        <taxon>Viruses</taxon>
        <taxon>Duplodnaviria</taxon>
        <taxon>Heunggongvirae</taxon>
        <taxon>Uroviricota</taxon>
        <taxon>Caudoviricetes</taxon>
    </lineage>
</organism>
<dbReference type="PANTHER" id="PTHR10302:SF27">
    <property type="entry name" value="SINGLE-STRANDED DNA-BINDING PROTEIN"/>
    <property type="match status" value="1"/>
</dbReference>
<dbReference type="HAMAP" id="MF_00984">
    <property type="entry name" value="SSB"/>
    <property type="match status" value="1"/>
</dbReference>
<dbReference type="InterPro" id="IPR000424">
    <property type="entry name" value="Primosome_PriB/ssb"/>
</dbReference>
<dbReference type="GO" id="GO:0003697">
    <property type="term" value="F:single-stranded DNA binding"/>
    <property type="evidence" value="ECO:0007669"/>
    <property type="project" value="InterPro"/>
</dbReference>
<sequence length="135" mass="15067">MLNRIVLMGRLTRDPELRHTGSGTAVASFSLAVDRDFKSQSGEKETDFVDIVAWCSTADFVSKYFTKGRMAVVEGRLQLRDWKDKDGSNRRSAEVVAEHVYFGDSKRSESDTASAPPASGDFREIPEDEEGELPF</sequence>
<dbReference type="Gene3D" id="2.40.50.140">
    <property type="entry name" value="Nucleic acid-binding proteins"/>
    <property type="match status" value="1"/>
</dbReference>
<dbReference type="NCBIfam" id="TIGR00621">
    <property type="entry name" value="ssb"/>
    <property type="match status" value="1"/>
</dbReference>
<dbReference type="InterPro" id="IPR012340">
    <property type="entry name" value="NA-bd_OB-fold"/>
</dbReference>
<dbReference type="GO" id="GO:0009295">
    <property type="term" value="C:nucleoid"/>
    <property type="evidence" value="ECO:0007669"/>
    <property type="project" value="TreeGrafter"/>
</dbReference>
<dbReference type="EMBL" id="BK032608">
    <property type="protein sequence ID" value="DAF51026.1"/>
    <property type="molecule type" value="Genomic_DNA"/>
</dbReference>
<dbReference type="PIRSF" id="PIRSF002070">
    <property type="entry name" value="SSB"/>
    <property type="match status" value="1"/>
</dbReference>
<proteinExistence type="inferred from homology"/>
<evidence type="ECO:0000313" key="4">
    <source>
        <dbReference type="EMBL" id="DAF51026.1"/>
    </source>
</evidence>
<keyword evidence="1 2" id="KW-0238">DNA-binding</keyword>
<dbReference type="InterPro" id="IPR011344">
    <property type="entry name" value="ssDNA-bd"/>
</dbReference>
<dbReference type="GO" id="GO:0006260">
    <property type="term" value="P:DNA replication"/>
    <property type="evidence" value="ECO:0007669"/>
    <property type="project" value="InterPro"/>
</dbReference>